<dbReference type="EMBL" id="JADGMS010000016">
    <property type="protein sequence ID" value="KAF9666894.1"/>
    <property type="molecule type" value="Genomic_DNA"/>
</dbReference>
<dbReference type="PROSITE" id="PS50948">
    <property type="entry name" value="PAN"/>
    <property type="match status" value="1"/>
</dbReference>
<evidence type="ECO:0000256" key="4">
    <source>
        <dbReference type="ARBA" id="ARBA00022475"/>
    </source>
</evidence>
<dbReference type="SMART" id="SM00473">
    <property type="entry name" value="PAN_AP"/>
    <property type="match status" value="1"/>
</dbReference>
<keyword evidence="13 18" id="KW-0472">Membrane</keyword>
<dbReference type="InterPro" id="IPR000858">
    <property type="entry name" value="S_locus_glycoprot_dom"/>
</dbReference>
<evidence type="ECO:0000256" key="9">
    <source>
        <dbReference type="ARBA" id="ARBA00022741"/>
    </source>
</evidence>
<keyword evidence="5" id="KW-0723">Serine/threonine-protein kinase</keyword>
<feature type="compositionally biased region" description="Polar residues" evidence="17">
    <location>
        <begin position="581"/>
        <end position="597"/>
    </location>
</feature>
<dbReference type="PANTHER" id="PTHR27002">
    <property type="entry name" value="RECEPTOR-LIKE SERINE/THREONINE-PROTEIN KINASE SD1-8"/>
    <property type="match status" value="1"/>
</dbReference>
<keyword evidence="16" id="KW-0325">Glycoprotein</keyword>
<reference evidence="21 22" key="1">
    <citation type="submission" date="2020-10" db="EMBL/GenBank/DDBJ databases">
        <title>Plant Genome Project.</title>
        <authorList>
            <person name="Zhang R.-G."/>
        </authorList>
    </citation>
    <scope>NUCLEOTIDE SEQUENCE [LARGE SCALE GENOMIC DNA]</scope>
    <source>
        <strain evidence="21">FAFU-HL-1</strain>
        <tissue evidence="21">Leaf</tissue>
    </source>
</reference>
<feature type="region of interest" description="Disordered" evidence="17">
    <location>
        <begin position="567"/>
        <end position="604"/>
    </location>
</feature>
<keyword evidence="8" id="KW-0732">Signal</keyword>
<evidence type="ECO:0000256" key="8">
    <source>
        <dbReference type="ARBA" id="ARBA00022729"/>
    </source>
</evidence>
<dbReference type="Gene3D" id="1.10.510.10">
    <property type="entry name" value="Transferase(Phosphotransferase) domain 1"/>
    <property type="match status" value="1"/>
</dbReference>
<evidence type="ECO:0000256" key="10">
    <source>
        <dbReference type="ARBA" id="ARBA00022777"/>
    </source>
</evidence>
<evidence type="ECO:0000259" key="20">
    <source>
        <dbReference type="PROSITE" id="PS50948"/>
    </source>
</evidence>
<evidence type="ECO:0000256" key="7">
    <source>
        <dbReference type="ARBA" id="ARBA00022692"/>
    </source>
</evidence>
<dbReference type="InterPro" id="IPR000719">
    <property type="entry name" value="Prot_kinase_dom"/>
</dbReference>
<dbReference type="GO" id="GO:0004674">
    <property type="term" value="F:protein serine/threonine kinase activity"/>
    <property type="evidence" value="ECO:0007669"/>
    <property type="project" value="UniProtKB-KW"/>
</dbReference>
<dbReference type="InterPro" id="IPR001245">
    <property type="entry name" value="Ser-Thr/Tyr_kinase_cat_dom"/>
</dbReference>
<dbReference type="InterPro" id="IPR003609">
    <property type="entry name" value="Pan_app"/>
</dbReference>
<organism evidence="21 22">
    <name type="scientific">Salix dunnii</name>
    <dbReference type="NCBI Taxonomy" id="1413687"/>
    <lineage>
        <taxon>Eukaryota</taxon>
        <taxon>Viridiplantae</taxon>
        <taxon>Streptophyta</taxon>
        <taxon>Embryophyta</taxon>
        <taxon>Tracheophyta</taxon>
        <taxon>Spermatophyta</taxon>
        <taxon>Magnoliopsida</taxon>
        <taxon>eudicotyledons</taxon>
        <taxon>Gunneridae</taxon>
        <taxon>Pentapetalae</taxon>
        <taxon>rosids</taxon>
        <taxon>fabids</taxon>
        <taxon>Malpighiales</taxon>
        <taxon>Salicaceae</taxon>
        <taxon>Saliceae</taxon>
        <taxon>Salix</taxon>
    </lineage>
</organism>
<dbReference type="SMART" id="SM00220">
    <property type="entry name" value="S_TKc"/>
    <property type="match status" value="1"/>
</dbReference>
<evidence type="ECO:0000256" key="1">
    <source>
        <dbReference type="ARBA" id="ARBA00004251"/>
    </source>
</evidence>
<dbReference type="OrthoDB" id="785331at2759"/>
<keyword evidence="10" id="KW-0418">Kinase</keyword>
<dbReference type="AlphaFoldDB" id="A0A835JE58"/>
<evidence type="ECO:0000256" key="5">
    <source>
        <dbReference type="ARBA" id="ARBA00022527"/>
    </source>
</evidence>
<keyword evidence="15" id="KW-0675">Receptor</keyword>
<evidence type="ECO:0000256" key="15">
    <source>
        <dbReference type="ARBA" id="ARBA00023170"/>
    </source>
</evidence>
<evidence type="ECO:0000256" key="16">
    <source>
        <dbReference type="ARBA" id="ARBA00023180"/>
    </source>
</evidence>
<keyword evidence="11" id="KW-0067">ATP-binding</keyword>
<dbReference type="CDD" id="cd01098">
    <property type="entry name" value="PAN_AP_plant"/>
    <property type="match status" value="1"/>
</dbReference>
<evidence type="ECO:0000256" key="17">
    <source>
        <dbReference type="SAM" id="MobiDB-lite"/>
    </source>
</evidence>
<evidence type="ECO:0000259" key="19">
    <source>
        <dbReference type="PROSITE" id="PS50011"/>
    </source>
</evidence>
<keyword evidence="12 18" id="KW-1133">Transmembrane helix</keyword>
<accession>A0A835JE58</accession>
<keyword evidence="7 18" id="KW-0812">Transmembrane</keyword>
<protein>
    <submittedName>
        <fullName evidence="21">Uncharacterized protein</fullName>
    </submittedName>
</protein>
<proteinExistence type="inferred from homology"/>
<keyword evidence="4" id="KW-1003">Cell membrane</keyword>
<dbReference type="InterPro" id="IPR011009">
    <property type="entry name" value="Kinase-like_dom_sf"/>
</dbReference>
<dbReference type="Pfam" id="PF00954">
    <property type="entry name" value="S_locus_glycop"/>
    <property type="match status" value="1"/>
</dbReference>
<keyword evidence="9" id="KW-0547">Nucleotide-binding</keyword>
<dbReference type="GO" id="GO:0005524">
    <property type="term" value="F:ATP binding"/>
    <property type="evidence" value="ECO:0007669"/>
    <property type="project" value="UniProtKB-KW"/>
</dbReference>
<dbReference type="Proteomes" id="UP000657918">
    <property type="component" value="Chromosome 16"/>
</dbReference>
<dbReference type="InterPro" id="IPR008271">
    <property type="entry name" value="Ser/Thr_kinase_AS"/>
</dbReference>
<dbReference type="SUPFAM" id="SSF56112">
    <property type="entry name" value="Protein kinase-like (PK-like)"/>
    <property type="match status" value="1"/>
</dbReference>
<evidence type="ECO:0000256" key="12">
    <source>
        <dbReference type="ARBA" id="ARBA00022989"/>
    </source>
</evidence>
<evidence type="ECO:0000256" key="14">
    <source>
        <dbReference type="ARBA" id="ARBA00023157"/>
    </source>
</evidence>
<comment type="similarity">
    <text evidence="3">In the C-terminal section; belongs to the protein kinase superfamily. Ser/Thr protein kinase family.</text>
</comment>
<dbReference type="GO" id="GO:0002229">
    <property type="term" value="P:defense response to oomycetes"/>
    <property type="evidence" value="ECO:0007669"/>
    <property type="project" value="UniProtKB-ARBA"/>
</dbReference>
<dbReference type="FunFam" id="1.10.510.10:FF:000240">
    <property type="entry name" value="Lectin-domain containing receptor kinase A4.3"/>
    <property type="match status" value="1"/>
</dbReference>
<evidence type="ECO:0000256" key="11">
    <source>
        <dbReference type="ARBA" id="ARBA00022840"/>
    </source>
</evidence>
<comment type="caution">
    <text evidence="21">The sequence shown here is derived from an EMBL/GenBank/DDBJ whole genome shotgun (WGS) entry which is preliminary data.</text>
</comment>
<keyword evidence="6" id="KW-0808">Transferase</keyword>
<evidence type="ECO:0000313" key="21">
    <source>
        <dbReference type="EMBL" id="KAF9666894.1"/>
    </source>
</evidence>
<dbReference type="Gene3D" id="3.50.4.10">
    <property type="entry name" value="Hepatocyte Growth Factor"/>
    <property type="match status" value="1"/>
</dbReference>
<feature type="domain" description="Apple" evidence="20">
    <location>
        <begin position="216"/>
        <end position="298"/>
    </location>
</feature>
<dbReference type="GO" id="GO:0005886">
    <property type="term" value="C:plasma membrane"/>
    <property type="evidence" value="ECO:0007669"/>
    <property type="project" value="UniProtKB-SubCell"/>
</dbReference>
<evidence type="ECO:0000256" key="2">
    <source>
        <dbReference type="ARBA" id="ARBA00008536"/>
    </source>
</evidence>
<dbReference type="PROSITE" id="PS50011">
    <property type="entry name" value="PROTEIN_KINASE_DOM"/>
    <property type="match status" value="1"/>
</dbReference>
<dbReference type="InterPro" id="IPR021820">
    <property type="entry name" value="S-locus_recpt_kinase_C"/>
</dbReference>
<dbReference type="PROSITE" id="PS00108">
    <property type="entry name" value="PROTEIN_KINASE_ST"/>
    <property type="match status" value="1"/>
</dbReference>
<dbReference type="GO" id="GO:0048544">
    <property type="term" value="P:recognition of pollen"/>
    <property type="evidence" value="ECO:0007669"/>
    <property type="project" value="InterPro"/>
</dbReference>
<name>A0A835JE58_9ROSI</name>
<evidence type="ECO:0000256" key="6">
    <source>
        <dbReference type="ARBA" id="ARBA00022679"/>
    </source>
</evidence>
<evidence type="ECO:0000256" key="18">
    <source>
        <dbReference type="SAM" id="Phobius"/>
    </source>
</evidence>
<evidence type="ECO:0000313" key="22">
    <source>
        <dbReference type="Proteomes" id="UP000657918"/>
    </source>
</evidence>
<dbReference type="Pfam" id="PF07714">
    <property type="entry name" value="PK_Tyr_Ser-Thr"/>
    <property type="match status" value="1"/>
</dbReference>
<comment type="similarity">
    <text evidence="2">In the N-terminal section; belongs to the leguminous lectin family.</text>
</comment>
<feature type="transmembrane region" description="Helical" evidence="18">
    <location>
        <begin position="315"/>
        <end position="336"/>
    </location>
</feature>
<evidence type="ECO:0000256" key="13">
    <source>
        <dbReference type="ARBA" id="ARBA00023136"/>
    </source>
</evidence>
<evidence type="ECO:0000256" key="3">
    <source>
        <dbReference type="ARBA" id="ARBA00010217"/>
    </source>
</evidence>
<gene>
    <name evidence="21" type="ORF">SADUNF_Sadunf16G0276200</name>
</gene>
<comment type="subcellular location">
    <subcellularLocation>
        <location evidence="1">Cell membrane</location>
        <topology evidence="1">Single-pass type I membrane protein</topology>
    </subcellularLocation>
</comment>
<feature type="domain" description="Protein kinase" evidence="19">
    <location>
        <begin position="260"/>
        <end position="564"/>
    </location>
</feature>
<dbReference type="PANTHER" id="PTHR27002:SF616">
    <property type="entry name" value="RECEPTOR-LIKE SERINE_THREONINE-PROTEIN KINASE"/>
    <property type="match status" value="1"/>
</dbReference>
<dbReference type="Pfam" id="PF08276">
    <property type="entry name" value="PAN_2"/>
    <property type="match status" value="1"/>
</dbReference>
<dbReference type="Pfam" id="PF11883">
    <property type="entry name" value="DUF3403"/>
    <property type="match status" value="1"/>
</dbReference>
<sequence>MQRLTVPLCFQNATGFISITRKGLNTLNIRYHEYDPCTYSCRSGFNRYLSSWKSLDDPTPGDFTWGLQPVGNPEIVGWKGSNRSFRTAPWNGIGFSGAPELRPNTLFSYNFISNDKELYYTYNLIDKSKITRIVLNQTTYHRQRSLWNEETQSWIPYVNEPRDDCDNYGLCGPNGKCIISAMPLCQCLEKFKPKSQEAWNKMDWSHGCKRNKELECHNGDRFIRFDELKLPDATYCRINKTMNLDECRAKCLQNCSCTAYTNLDITGGGSGCAMWFDDLMDIRQVSAGGQELYVRVRASEIDDREGAKAKTKMKIAVISTPTIFVVLGILVASYYLRKSKAKCAARMENSRKNYREIDDGQKEDLELPLFDFTAVANATNYFSISNKLGEGGYGPVYRTKGKLLDWSRRFNIICGTARGLLYLHQDSRCRIVHRDLKASNVLLDNDMNAKISDFGLARMFVADQTEGETSKVIGTFGYMAPEYATDGLFSVKSDVFSFGILLLEIISGKKSKTLELIDSVMDGSCNPSEVMRCIHISLICVQQHPDDRPCMASVVWMLGGESELPKPKEPGFLNQRGLHESSFTSGKVGLSSTNEITVSRLEPR</sequence>
<keyword evidence="14" id="KW-1015">Disulfide bond</keyword>
<keyword evidence="22" id="KW-1185">Reference proteome</keyword>